<dbReference type="Pfam" id="PF00012">
    <property type="entry name" value="HSP70"/>
    <property type="match status" value="1"/>
</dbReference>
<evidence type="ECO:0000256" key="1">
    <source>
        <dbReference type="ARBA" id="ARBA00022741"/>
    </source>
</evidence>
<feature type="compositionally biased region" description="Basic and acidic residues" evidence="4">
    <location>
        <begin position="640"/>
        <end position="649"/>
    </location>
</feature>
<dbReference type="PROSITE" id="PS51257">
    <property type="entry name" value="PROKAR_LIPOPROTEIN"/>
    <property type="match status" value="1"/>
</dbReference>
<keyword evidence="1" id="KW-0547">Nucleotide-binding</keyword>
<dbReference type="InterPro" id="IPR029048">
    <property type="entry name" value="HSP70_C_sf"/>
</dbReference>
<evidence type="ECO:0000313" key="7">
    <source>
        <dbReference type="Proteomes" id="UP001365128"/>
    </source>
</evidence>
<reference evidence="6 7" key="1">
    <citation type="submission" date="2024-04" db="EMBL/GenBank/DDBJ databases">
        <title>Phyllosticta paracitricarpa is synonymous to the EU quarantine fungus P. citricarpa based on phylogenomic analyses.</title>
        <authorList>
            <consortium name="Lawrence Berkeley National Laboratory"/>
            <person name="Van Ingen-Buijs V.A."/>
            <person name="Van Westerhoven A.C."/>
            <person name="Haridas S."/>
            <person name="Skiadas P."/>
            <person name="Martin F."/>
            <person name="Groenewald J.Z."/>
            <person name="Crous P.W."/>
            <person name="Seidl M.F."/>
        </authorList>
    </citation>
    <scope>NUCLEOTIDE SEQUENCE [LARGE SCALE GENOMIC DNA]</scope>
    <source>
        <strain evidence="6 7">CBS 122670</strain>
    </source>
</reference>
<protein>
    <submittedName>
        <fullName evidence="6">Hsp70 family chaperone Lhs1/Orp150</fullName>
    </submittedName>
</protein>
<keyword evidence="2" id="KW-0067">ATP-binding</keyword>
<dbReference type="PRINTS" id="PR00301">
    <property type="entry name" value="HEATSHOCK70"/>
</dbReference>
<comment type="caution">
    <text evidence="6">The sequence shown here is derived from an EMBL/GenBank/DDBJ whole genome shotgun (WGS) entry which is preliminary data.</text>
</comment>
<evidence type="ECO:0000313" key="6">
    <source>
        <dbReference type="EMBL" id="KAK7550083.1"/>
    </source>
</evidence>
<feature type="region of interest" description="Disordered" evidence="4">
    <location>
        <begin position="813"/>
        <end position="894"/>
    </location>
</feature>
<feature type="signal peptide" evidence="5">
    <location>
        <begin position="1"/>
        <end position="28"/>
    </location>
</feature>
<dbReference type="InterPro" id="IPR013126">
    <property type="entry name" value="Hsp_70_fam"/>
</dbReference>
<organism evidence="6 7">
    <name type="scientific">Phyllosticta citricarpa</name>
    <dbReference type="NCBI Taxonomy" id="55181"/>
    <lineage>
        <taxon>Eukaryota</taxon>
        <taxon>Fungi</taxon>
        <taxon>Dikarya</taxon>
        <taxon>Ascomycota</taxon>
        <taxon>Pezizomycotina</taxon>
        <taxon>Dothideomycetes</taxon>
        <taxon>Dothideomycetes incertae sedis</taxon>
        <taxon>Botryosphaeriales</taxon>
        <taxon>Phyllostictaceae</taxon>
        <taxon>Phyllosticta</taxon>
    </lineage>
</organism>
<evidence type="ECO:0000256" key="5">
    <source>
        <dbReference type="SAM" id="SignalP"/>
    </source>
</evidence>
<keyword evidence="3" id="KW-0143">Chaperone</keyword>
<feature type="compositionally biased region" description="Gly residues" evidence="4">
    <location>
        <begin position="957"/>
        <end position="973"/>
    </location>
</feature>
<dbReference type="CDD" id="cd10230">
    <property type="entry name" value="ASKHA_NBD_HSP70_HYOU1"/>
    <property type="match status" value="1"/>
</dbReference>
<dbReference type="InterPro" id="IPR043129">
    <property type="entry name" value="ATPase_NBD"/>
</dbReference>
<evidence type="ECO:0000256" key="4">
    <source>
        <dbReference type="SAM" id="MobiDB-lite"/>
    </source>
</evidence>
<dbReference type="PANTHER" id="PTHR45639">
    <property type="entry name" value="HSC70CB, ISOFORM G-RELATED"/>
    <property type="match status" value="1"/>
</dbReference>
<dbReference type="Gene3D" id="3.30.420.40">
    <property type="match status" value="2"/>
</dbReference>
<keyword evidence="7" id="KW-1185">Reference proteome</keyword>
<dbReference type="SUPFAM" id="SSF100934">
    <property type="entry name" value="Heat shock protein 70kD (HSP70), C-terminal subdomain"/>
    <property type="match status" value="1"/>
</dbReference>
<dbReference type="Gene3D" id="1.20.1270.10">
    <property type="match status" value="1"/>
</dbReference>
<feature type="compositionally biased region" description="Low complexity" evidence="4">
    <location>
        <begin position="813"/>
        <end position="831"/>
    </location>
</feature>
<sequence length="1021" mass="110283">MAPPGRRRAGTLPLMLALACLLISTASAASAVLGIDLGTSYLKGVLVKPGIPLEIVLSKDSKRKESAAVAFKTPPQPFSSTGSAFPERAYGSNALALHSRFPADTFPNLKPLLGQRIFRGIKVLADYKLWHPSLDMVGLKQRWTVGFRSPSFDEMQRPFSVEELLAMELQHLRENAEELAGKGSRITDAVITVPAFYSAAEKRAVEVAANLAGLKVLCLLSDGLAVGLNYATTRTFPSVSEGAKPEYHMVFDMGAGSTTATVLRFQGRTVKDVGRFNKTVQEVQVMGTGWDQTLGGDELNELIYNDIIEQFAEDPAAKKAGVVDFVVRRNGKIAARLWKDAEKIRQVLSANQATSSTYESLYEDVDFKYKITRRQFEEMASEHADRVQAPVKQALENANLTFADLDSIILHGGAVRTPFVQKALETLAGDASKLRSNVNADEAAVFGAAFKGAGLSPSFRVKEIRDIDVANHPVALLYIDPDGEHHPKLFTPTSKIGTTKEVPFKVQENFGFVVYQRIAEIKEHPVLDVSTNNLTETVTELVEKEGCVKEEIVTKVSIKLDPVLGLAEVVGAEATCEVDEKKGSVVDGVKDFFGFGSKDGKQEPLKEGEEDQVTEKVSPTPETSSSATSTPLDASPSNDASKKPEEAKAPKKKTVSRNVSLTILLSGYFEFPDEDMKAMKDRLSAFDASDRARLAREAALNELEAFTYRSRDLLEDEGFIGASTKEQRTAIETKLRELSDWLSAEGVDADEKTLKAKHADLKALISPIVSRQDEAKQRPEAISKLQELLNSSKDVMEMIKSSVDKVAAAEAAAAAASSSSSTGTPTPSPSSKPVEHSINYSNTPGSKPPAASNTPAASDSLDDLEEDLPPPPPPADDAAKKANTDMASSPYTAEDLTFLSTKYNRITAWLETKLAEQAKRSPTDEPALSAKDLEAKHKELSDAIVELAQRQFKGGAKKGAGGGKKSGGNGGNGKKNKTAAAKKKDEKKKAEAEKEKEKEKEGEAKKKGNGNGGETPEHSEL</sequence>
<keyword evidence="5" id="KW-0732">Signal</keyword>
<gene>
    <name evidence="6" type="ORF">IWX46DRAFT_619347</name>
</gene>
<dbReference type="SUPFAM" id="SSF53067">
    <property type="entry name" value="Actin-like ATPase domain"/>
    <property type="match status" value="2"/>
</dbReference>
<evidence type="ECO:0000256" key="3">
    <source>
        <dbReference type="ARBA" id="ARBA00023186"/>
    </source>
</evidence>
<feature type="compositionally biased region" description="Low complexity" evidence="4">
    <location>
        <begin position="618"/>
        <end position="631"/>
    </location>
</feature>
<feature type="region of interest" description="Disordered" evidence="4">
    <location>
        <begin position="597"/>
        <end position="653"/>
    </location>
</feature>
<dbReference type="PANTHER" id="PTHR45639:SF3">
    <property type="entry name" value="HYPOXIA UP-REGULATED PROTEIN 1"/>
    <property type="match status" value="1"/>
</dbReference>
<feature type="compositionally biased region" description="Polar residues" evidence="4">
    <location>
        <begin position="838"/>
        <end position="855"/>
    </location>
</feature>
<feature type="region of interest" description="Disordered" evidence="4">
    <location>
        <begin position="953"/>
        <end position="1021"/>
    </location>
</feature>
<evidence type="ECO:0000256" key="2">
    <source>
        <dbReference type="ARBA" id="ARBA00022840"/>
    </source>
</evidence>
<dbReference type="Proteomes" id="UP001365128">
    <property type="component" value="Unassembled WGS sequence"/>
</dbReference>
<dbReference type="Gene3D" id="3.30.30.30">
    <property type="match status" value="1"/>
</dbReference>
<dbReference type="EMBL" id="JBBPDW010000008">
    <property type="protein sequence ID" value="KAK7550083.1"/>
    <property type="molecule type" value="Genomic_DNA"/>
</dbReference>
<dbReference type="Gene3D" id="3.90.640.10">
    <property type="entry name" value="Actin, Chain A, domain 4"/>
    <property type="match status" value="1"/>
</dbReference>
<feature type="compositionally biased region" description="Basic and acidic residues" evidence="4">
    <location>
        <begin position="598"/>
        <end position="607"/>
    </location>
</feature>
<proteinExistence type="predicted"/>
<feature type="compositionally biased region" description="Basic and acidic residues" evidence="4">
    <location>
        <begin position="982"/>
        <end position="1006"/>
    </location>
</feature>
<accession>A0ABR1MJM1</accession>
<feature type="chain" id="PRO_5047247807" evidence="5">
    <location>
        <begin position="29"/>
        <end position="1021"/>
    </location>
</feature>
<name>A0ABR1MJM1_9PEZI</name>